<dbReference type="AlphaFoldDB" id="A0A8E0RVA9"/>
<dbReference type="OrthoDB" id="9970435at2759"/>
<dbReference type="Proteomes" id="UP000728185">
    <property type="component" value="Unassembled WGS sequence"/>
</dbReference>
<keyword evidence="4 6" id="KW-1133">Transmembrane helix</keyword>
<name>A0A8E0RVA9_9TREM</name>
<feature type="transmembrane region" description="Helical" evidence="6">
    <location>
        <begin position="342"/>
        <end position="363"/>
    </location>
</feature>
<protein>
    <submittedName>
        <fullName evidence="8">Xenotropic and polytropic retrovirus receptor 1</fullName>
    </submittedName>
</protein>
<dbReference type="InterPro" id="IPR004331">
    <property type="entry name" value="SPX_dom"/>
</dbReference>
<proteinExistence type="inferred from homology"/>
<keyword evidence="8" id="KW-0675">Receptor</keyword>
<evidence type="ECO:0000256" key="2">
    <source>
        <dbReference type="ARBA" id="ARBA00009665"/>
    </source>
</evidence>
<dbReference type="PANTHER" id="PTHR10783:SF103">
    <property type="entry name" value="SOLUTE CARRIER FAMILY 53 MEMBER 1"/>
    <property type="match status" value="1"/>
</dbReference>
<feature type="domain" description="SPX" evidence="7">
    <location>
        <begin position="1"/>
        <end position="250"/>
    </location>
</feature>
<dbReference type="Pfam" id="PF03105">
    <property type="entry name" value="SPX"/>
    <property type="match status" value="2"/>
</dbReference>
<evidence type="ECO:0000313" key="9">
    <source>
        <dbReference type="Proteomes" id="UP000728185"/>
    </source>
</evidence>
<gene>
    <name evidence="8" type="ORF">FBUS_10469</name>
</gene>
<comment type="caution">
    <text evidence="8">The sequence shown here is derived from an EMBL/GenBank/DDBJ whole genome shotgun (WGS) entry which is preliminary data.</text>
</comment>
<dbReference type="GO" id="GO:0000822">
    <property type="term" value="F:inositol hexakisphosphate binding"/>
    <property type="evidence" value="ECO:0007669"/>
    <property type="project" value="TreeGrafter"/>
</dbReference>
<evidence type="ECO:0000313" key="8">
    <source>
        <dbReference type="EMBL" id="KAA0190263.1"/>
    </source>
</evidence>
<sequence>MKFAEKLTAHLTPEWRKQYIDYDELKEFLYKSIQDIDRNEGNRIRIQRQITKLFSDWTEETIRNLDECDVEFFELCNNALQKIDVFFSEKLAEATRKYANLSEELDDFLQFESTKTTFFAGSKLSVSWRHHESARKSVSEQLDSKFKENGAVCVKLSGVDSDEKQDSEGVIRRRRSKVSTTVENKKPVKQSIKEKKRFRKMHDLKLAFSEFYLSLVLLQNYQTLNFTGFRKILKKHDKLFRRDNGLVWRQQHVEPAKFNTSREVDDLIAKVENEYTEKLEQGDRQRAMKRLRVPPLSERHNPRAVFRFGFFAGIFLVQSIVIILACLFLRPLPKYYLPALRIFRTTFLIIFFLCLFGLNTYGWRSSGVNNVLIFEINPRSHMDHFQLLEASFFLATVWGCSVIYFLFSAALNVPSYASPFALVVFMLLSLLNPFKFGYYRARRWLLRVLVSPSSVSFLSQDFVH</sequence>
<reference evidence="8" key="1">
    <citation type="submission" date="2019-05" db="EMBL/GenBank/DDBJ databases">
        <title>Annotation for the trematode Fasciolopsis buski.</title>
        <authorList>
            <person name="Choi Y.-J."/>
        </authorList>
    </citation>
    <scope>NUCLEOTIDE SEQUENCE</scope>
    <source>
        <strain evidence="8">HT</strain>
        <tissue evidence="8">Whole worm</tissue>
    </source>
</reference>
<dbReference type="GO" id="GO:0006817">
    <property type="term" value="P:phosphate ion transport"/>
    <property type="evidence" value="ECO:0007669"/>
    <property type="project" value="TreeGrafter"/>
</dbReference>
<feature type="transmembrane region" description="Helical" evidence="6">
    <location>
        <begin position="384"/>
        <end position="407"/>
    </location>
</feature>
<keyword evidence="9" id="KW-1185">Reference proteome</keyword>
<comment type="similarity">
    <text evidence="2">Belongs to the SYG1 (TC 2.A.94) family.</text>
</comment>
<organism evidence="8 9">
    <name type="scientific">Fasciolopsis buskii</name>
    <dbReference type="NCBI Taxonomy" id="27845"/>
    <lineage>
        <taxon>Eukaryota</taxon>
        <taxon>Metazoa</taxon>
        <taxon>Spiralia</taxon>
        <taxon>Lophotrochozoa</taxon>
        <taxon>Platyhelminthes</taxon>
        <taxon>Trematoda</taxon>
        <taxon>Digenea</taxon>
        <taxon>Plagiorchiida</taxon>
        <taxon>Echinostomata</taxon>
        <taxon>Echinostomatoidea</taxon>
        <taxon>Fasciolidae</taxon>
        <taxon>Fasciolopsis</taxon>
    </lineage>
</organism>
<keyword evidence="3 6" id="KW-0812">Transmembrane</keyword>
<dbReference type="PANTHER" id="PTHR10783">
    <property type="entry name" value="XENOTROPIC AND POLYTROPIC RETROVIRUS RECEPTOR 1-RELATED"/>
    <property type="match status" value="1"/>
</dbReference>
<evidence type="ECO:0000256" key="5">
    <source>
        <dbReference type="ARBA" id="ARBA00023136"/>
    </source>
</evidence>
<evidence type="ECO:0000256" key="1">
    <source>
        <dbReference type="ARBA" id="ARBA00004141"/>
    </source>
</evidence>
<dbReference type="EMBL" id="LUCM01007250">
    <property type="protein sequence ID" value="KAA0190263.1"/>
    <property type="molecule type" value="Genomic_DNA"/>
</dbReference>
<keyword evidence="5 6" id="KW-0472">Membrane</keyword>
<dbReference type="InterPro" id="IPR004342">
    <property type="entry name" value="EXS_C"/>
</dbReference>
<evidence type="ECO:0000256" key="6">
    <source>
        <dbReference type="SAM" id="Phobius"/>
    </source>
</evidence>
<dbReference type="GO" id="GO:0005794">
    <property type="term" value="C:Golgi apparatus"/>
    <property type="evidence" value="ECO:0007669"/>
    <property type="project" value="TreeGrafter"/>
</dbReference>
<feature type="transmembrane region" description="Helical" evidence="6">
    <location>
        <begin position="413"/>
        <end position="432"/>
    </location>
</feature>
<evidence type="ECO:0000256" key="4">
    <source>
        <dbReference type="ARBA" id="ARBA00022989"/>
    </source>
</evidence>
<dbReference type="Pfam" id="PF03124">
    <property type="entry name" value="EXS"/>
    <property type="match status" value="1"/>
</dbReference>
<dbReference type="PROSITE" id="PS51382">
    <property type="entry name" value="SPX"/>
    <property type="match status" value="1"/>
</dbReference>
<evidence type="ECO:0000259" key="7">
    <source>
        <dbReference type="PROSITE" id="PS51382"/>
    </source>
</evidence>
<dbReference type="GO" id="GO:0005886">
    <property type="term" value="C:plasma membrane"/>
    <property type="evidence" value="ECO:0007669"/>
    <property type="project" value="TreeGrafter"/>
</dbReference>
<accession>A0A8E0RVA9</accession>
<evidence type="ECO:0000256" key="3">
    <source>
        <dbReference type="ARBA" id="ARBA00022692"/>
    </source>
</evidence>
<dbReference type="GO" id="GO:0016036">
    <property type="term" value="P:cellular response to phosphate starvation"/>
    <property type="evidence" value="ECO:0007669"/>
    <property type="project" value="TreeGrafter"/>
</dbReference>
<feature type="transmembrane region" description="Helical" evidence="6">
    <location>
        <begin position="308"/>
        <end position="330"/>
    </location>
</feature>
<comment type="subcellular location">
    <subcellularLocation>
        <location evidence="1">Membrane</location>
        <topology evidence="1">Multi-pass membrane protein</topology>
    </subcellularLocation>
</comment>